<accession>A0A8I1MA34</accession>
<proteinExistence type="predicted"/>
<gene>
    <name evidence="1" type="ORF">JF547_15850</name>
</gene>
<dbReference type="AlphaFoldDB" id="A0A8I1MA34"/>
<dbReference type="SUPFAM" id="SSF53850">
    <property type="entry name" value="Periplasmic binding protein-like II"/>
    <property type="match status" value="1"/>
</dbReference>
<protein>
    <recommendedName>
        <fullName evidence="3">Solute-binding protein family 3/N-terminal domain-containing protein</fullName>
    </recommendedName>
</protein>
<comment type="caution">
    <text evidence="1">The sequence shown here is derived from an EMBL/GenBank/DDBJ whole genome shotgun (WGS) entry which is preliminary data.</text>
</comment>
<dbReference type="Proteomes" id="UP000664405">
    <property type="component" value="Unassembled WGS sequence"/>
</dbReference>
<evidence type="ECO:0008006" key="3">
    <source>
        <dbReference type="Google" id="ProtNLM"/>
    </source>
</evidence>
<sequence>MARDLNFRVFRTCLFAICVGLAGLSSLMMSSGARADEFCLRMAMPEVTRDAVGVEAYRRAMADAGLCIIPVSMPNARSVVAMRNGEVDGVFAGLDDFAEQVGRPLIRGDLPVGAVSGVLVVRDGDIKSLDDLTDQAVGIWLGSSWAEKLMAGYPNVMRCPAGPEMMQELMRAGRLDAMLINEFSLILTGGLPDGFVSIPVMELEVYTWLRAEFSDYLPLIEKGNQAYVDILKKWRKKAS</sequence>
<name>A0A8I1MA34_9PROT</name>
<dbReference type="Gene3D" id="3.40.190.10">
    <property type="entry name" value="Periplasmic binding protein-like II"/>
    <property type="match status" value="1"/>
</dbReference>
<evidence type="ECO:0000313" key="1">
    <source>
        <dbReference type="EMBL" id="MBN8197941.1"/>
    </source>
</evidence>
<dbReference type="EMBL" id="JAEKJW010000003">
    <property type="protein sequence ID" value="MBN8197941.1"/>
    <property type="molecule type" value="Genomic_DNA"/>
</dbReference>
<organism evidence="1 2">
    <name type="scientific">Thalassospira povalilytica</name>
    <dbReference type="NCBI Taxonomy" id="732237"/>
    <lineage>
        <taxon>Bacteria</taxon>
        <taxon>Pseudomonadati</taxon>
        <taxon>Pseudomonadota</taxon>
        <taxon>Alphaproteobacteria</taxon>
        <taxon>Rhodospirillales</taxon>
        <taxon>Thalassospiraceae</taxon>
        <taxon>Thalassospira</taxon>
    </lineage>
</organism>
<dbReference type="RefSeq" id="WP_206927997.1">
    <property type="nucleotide sequence ID" value="NZ_JAEKJW010000003.1"/>
</dbReference>
<evidence type="ECO:0000313" key="2">
    <source>
        <dbReference type="Proteomes" id="UP000664405"/>
    </source>
</evidence>
<reference evidence="1" key="1">
    <citation type="submission" date="2020-12" db="EMBL/GenBank/DDBJ databases">
        <title>Oil enriched cultivation method for isolating marine PHA-producing bacteria.</title>
        <authorList>
            <person name="Zheng W."/>
            <person name="Yu S."/>
            <person name="Huang Y."/>
        </authorList>
    </citation>
    <scope>NUCLEOTIDE SEQUENCE</scope>
    <source>
        <strain evidence="1">SY-2-3</strain>
    </source>
</reference>